<protein>
    <submittedName>
        <fullName evidence="1">Uncharacterized protein</fullName>
    </submittedName>
</protein>
<sequence>MTEILKAYLASCTKKVRLCVIDYAGWSTNPEDIKKTMKFMKNVKEMAILHPTEIEVLTRHDLKNKSVLKKFNCRKGTVHRSK</sequence>
<proteinExistence type="predicted"/>
<dbReference type="EMBL" id="KV921360">
    <property type="protein sequence ID" value="ORE17272.1"/>
    <property type="molecule type" value="Genomic_DNA"/>
</dbReference>
<evidence type="ECO:0000313" key="2">
    <source>
        <dbReference type="Proteomes" id="UP000242381"/>
    </source>
</evidence>
<gene>
    <name evidence="1" type="ORF">BCV71DRAFT_264921</name>
</gene>
<evidence type="ECO:0000313" key="1">
    <source>
        <dbReference type="EMBL" id="ORE17272.1"/>
    </source>
</evidence>
<reference evidence="1 2" key="1">
    <citation type="journal article" date="2016" name="Proc. Natl. Acad. Sci. U.S.A.">
        <title>Lipid metabolic changes in an early divergent fungus govern the establishment of a mutualistic symbiosis with endobacteria.</title>
        <authorList>
            <person name="Lastovetsky O.A."/>
            <person name="Gaspar M.L."/>
            <person name="Mondo S.J."/>
            <person name="LaButti K.M."/>
            <person name="Sandor L."/>
            <person name="Grigoriev I.V."/>
            <person name="Henry S.A."/>
            <person name="Pawlowska T.E."/>
        </authorList>
    </citation>
    <scope>NUCLEOTIDE SEQUENCE [LARGE SCALE GENOMIC DNA]</scope>
    <source>
        <strain evidence="1 2">ATCC 11559</strain>
    </source>
</reference>
<accession>A0A1X0RZ14</accession>
<dbReference type="AlphaFoldDB" id="A0A1X0RZ14"/>
<organism evidence="1 2">
    <name type="scientific">Rhizopus microsporus</name>
    <dbReference type="NCBI Taxonomy" id="58291"/>
    <lineage>
        <taxon>Eukaryota</taxon>
        <taxon>Fungi</taxon>
        <taxon>Fungi incertae sedis</taxon>
        <taxon>Mucoromycota</taxon>
        <taxon>Mucoromycotina</taxon>
        <taxon>Mucoromycetes</taxon>
        <taxon>Mucorales</taxon>
        <taxon>Mucorineae</taxon>
        <taxon>Rhizopodaceae</taxon>
        <taxon>Rhizopus</taxon>
    </lineage>
</organism>
<name>A0A1X0RZ14_RHIZD</name>
<dbReference type="Proteomes" id="UP000242381">
    <property type="component" value="Unassembled WGS sequence"/>
</dbReference>